<feature type="transmembrane region" description="Helical" evidence="1">
    <location>
        <begin position="114"/>
        <end position="136"/>
    </location>
</feature>
<name>A0A2T0MSL7_9ACTN</name>
<sequence length="150" mass="16217">MSERRKQRAMRFFWWVLVPVLAGLILLAAWREVVPAYTAQFDTGTPGTFTATGRDCSGRTCSWRGNFVSDDGLVVRRGIGLAPGAEPAAVGDRVAATEVGHKRNVYPRAGSMDWFLITLLATVSLAVLVVWGVGVVRAIRRSVRQGAAGS</sequence>
<comment type="caution">
    <text evidence="2">The sequence shown here is derived from an EMBL/GenBank/DDBJ whole genome shotgun (WGS) entry which is preliminary data.</text>
</comment>
<reference evidence="2 3" key="1">
    <citation type="submission" date="2018-03" db="EMBL/GenBank/DDBJ databases">
        <title>Genomic Encyclopedia of Type Strains, Phase III (KMG-III): the genomes of soil and plant-associated and newly described type strains.</title>
        <authorList>
            <person name="Whitman W."/>
        </authorList>
    </citation>
    <scope>NUCLEOTIDE SEQUENCE [LARGE SCALE GENOMIC DNA]</scope>
    <source>
        <strain evidence="2 3">CGMCC 4.7104</strain>
    </source>
</reference>
<evidence type="ECO:0008006" key="4">
    <source>
        <dbReference type="Google" id="ProtNLM"/>
    </source>
</evidence>
<evidence type="ECO:0000313" key="3">
    <source>
        <dbReference type="Proteomes" id="UP000238312"/>
    </source>
</evidence>
<keyword evidence="3" id="KW-1185">Reference proteome</keyword>
<protein>
    <recommendedName>
        <fullName evidence="4">DUF3592 domain-containing protein</fullName>
    </recommendedName>
</protein>
<dbReference type="EMBL" id="PVNG01000015">
    <property type="protein sequence ID" value="PRX61475.1"/>
    <property type="molecule type" value="Genomic_DNA"/>
</dbReference>
<organism evidence="2 3">
    <name type="scientific">Nonomuraea fuscirosea</name>
    <dbReference type="NCBI Taxonomy" id="1291556"/>
    <lineage>
        <taxon>Bacteria</taxon>
        <taxon>Bacillati</taxon>
        <taxon>Actinomycetota</taxon>
        <taxon>Actinomycetes</taxon>
        <taxon>Streptosporangiales</taxon>
        <taxon>Streptosporangiaceae</taxon>
        <taxon>Nonomuraea</taxon>
    </lineage>
</organism>
<evidence type="ECO:0000256" key="1">
    <source>
        <dbReference type="SAM" id="Phobius"/>
    </source>
</evidence>
<accession>A0A2T0MSL7</accession>
<dbReference type="AlphaFoldDB" id="A0A2T0MSL7"/>
<evidence type="ECO:0000313" key="2">
    <source>
        <dbReference type="EMBL" id="PRX61475.1"/>
    </source>
</evidence>
<feature type="transmembrane region" description="Helical" evidence="1">
    <location>
        <begin position="12"/>
        <end position="30"/>
    </location>
</feature>
<proteinExistence type="predicted"/>
<gene>
    <name evidence="2" type="ORF">B0I32_115332</name>
</gene>
<keyword evidence="1" id="KW-0472">Membrane</keyword>
<keyword evidence="1" id="KW-0812">Transmembrane</keyword>
<keyword evidence="1" id="KW-1133">Transmembrane helix</keyword>
<dbReference type="Proteomes" id="UP000238312">
    <property type="component" value="Unassembled WGS sequence"/>
</dbReference>